<dbReference type="Proteomes" id="UP000279259">
    <property type="component" value="Unassembled WGS sequence"/>
</dbReference>
<dbReference type="PANTHER" id="PTHR48022">
    <property type="entry name" value="PLASTIDIC GLUCOSE TRANSPORTER 4"/>
    <property type="match status" value="1"/>
</dbReference>
<feature type="transmembrane region" description="Helical" evidence="9">
    <location>
        <begin position="154"/>
        <end position="175"/>
    </location>
</feature>
<evidence type="ECO:0000256" key="5">
    <source>
        <dbReference type="ARBA" id="ARBA00022989"/>
    </source>
</evidence>
<keyword evidence="5 9" id="KW-1133">Transmembrane helix</keyword>
<evidence type="ECO:0000313" key="12">
    <source>
        <dbReference type="Proteomes" id="UP000279259"/>
    </source>
</evidence>
<evidence type="ECO:0000313" key="11">
    <source>
        <dbReference type="EMBL" id="RSH93089.1"/>
    </source>
</evidence>
<evidence type="ECO:0000259" key="10">
    <source>
        <dbReference type="PROSITE" id="PS50850"/>
    </source>
</evidence>
<comment type="catalytic activity">
    <reaction evidence="7">
        <text>myo-inositol(out) + H(+)(out) = myo-inositol(in) + H(+)(in)</text>
        <dbReference type="Rhea" id="RHEA:60364"/>
        <dbReference type="ChEBI" id="CHEBI:15378"/>
        <dbReference type="ChEBI" id="CHEBI:17268"/>
    </reaction>
</comment>
<dbReference type="SUPFAM" id="SSF103473">
    <property type="entry name" value="MFS general substrate transporter"/>
    <property type="match status" value="1"/>
</dbReference>
<dbReference type="AlphaFoldDB" id="A0A427YPU1"/>
<feature type="domain" description="Major facilitator superfamily (MFS) profile" evidence="10">
    <location>
        <begin position="54"/>
        <end position="497"/>
    </location>
</feature>
<comment type="subcellular location">
    <subcellularLocation>
        <location evidence="1">Membrane</location>
        <topology evidence="1">Multi-pass membrane protein</topology>
    </subcellularLocation>
</comment>
<dbReference type="PANTHER" id="PTHR48022:SF53">
    <property type="entry name" value="ALPHA-GLUCOSIDE TRANSPORTER, PUTATIVE (AFU_ORTHOLOGUE AFUA_3G01700)-RELATED"/>
    <property type="match status" value="1"/>
</dbReference>
<dbReference type="Pfam" id="PF00083">
    <property type="entry name" value="Sugar_tr"/>
    <property type="match status" value="1"/>
</dbReference>
<proteinExistence type="inferred from homology"/>
<dbReference type="InterPro" id="IPR005828">
    <property type="entry name" value="MFS_sugar_transport-like"/>
</dbReference>
<feature type="transmembrane region" description="Helical" evidence="9">
    <location>
        <begin position="373"/>
        <end position="392"/>
    </location>
</feature>
<gene>
    <name evidence="11" type="ORF">EHS25_007442</name>
</gene>
<dbReference type="FunFam" id="1.20.1250.20:FF:000078">
    <property type="entry name" value="MFS maltose transporter, putative"/>
    <property type="match status" value="1"/>
</dbReference>
<keyword evidence="6 9" id="KW-0472">Membrane</keyword>
<dbReference type="PROSITE" id="PS50850">
    <property type="entry name" value="MFS"/>
    <property type="match status" value="1"/>
</dbReference>
<evidence type="ECO:0000256" key="6">
    <source>
        <dbReference type="ARBA" id="ARBA00023136"/>
    </source>
</evidence>
<feature type="transmembrane region" description="Helical" evidence="9">
    <location>
        <begin position="474"/>
        <end position="491"/>
    </location>
</feature>
<dbReference type="NCBIfam" id="TIGR00879">
    <property type="entry name" value="SP"/>
    <property type="match status" value="1"/>
</dbReference>
<dbReference type="EMBL" id="RSCD01000004">
    <property type="protein sequence ID" value="RSH93089.1"/>
    <property type="molecule type" value="Genomic_DNA"/>
</dbReference>
<feature type="transmembrane region" description="Helical" evidence="9">
    <location>
        <begin position="187"/>
        <end position="206"/>
    </location>
</feature>
<keyword evidence="4 9" id="KW-0812">Transmembrane</keyword>
<keyword evidence="12" id="KW-1185">Reference proteome</keyword>
<protein>
    <recommendedName>
        <fullName evidence="10">Major facilitator superfamily (MFS) profile domain-containing protein</fullName>
    </recommendedName>
</protein>
<dbReference type="Gene3D" id="1.20.1250.20">
    <property type="entry name" value="MFS general substrate transporter like domains"/>
    <property type="match status" value="1"/>
</dbReference>
<dbReference type="GO" id="GO:0005351">
    <property type="term" value="F:carbohydrate:proton symporter activity"/>
    <property type="evidence" value="ECO:0007669"/>
    <property type="project" value="TreeGrafter"/>
</dbReference>
<evidence type="ECO:0000256" key="9">
    <source>
        <dbReference type="SAM" id="Phobius"/>
    </source>
</evidence>
<evidence type="ECO:0000256" key="8">
    <source>
        <dbReference type="RuleBase" id="RU003346"/>
    </source>
</evidence>
<dbReference type="InterPro" id="IPR020846">
    <property type="entry name" value="MFS_dom"/>
</dbReference>
<evidence type="ECO:0000256" key="7">
    <source>
        <dbReference type="ARBA" id="ARBA00049119"/>
    </source>
</evidence>
<feature type="transmembrane region" description="Helical" evidence="9">
    <location>
        <begin position="343"/>
        <end position="366"/>
    </location>
</feature>
<organism evidence="11 12">
    <name type="scientific">Saitozyma podzolica</name>
    <dbReference type="NCBI Taxonomy" id="1890683"/>
    <lineage>
        <taxon>Eukaryota</taxon>
        <taxon>Fungi</taxon>
        <taxon>Dikarya</taxon>
        <taxon>Basidiomycota</taxon>
        <taxon>Agaricomycotina</taxon>
        <taxon>Tremellomycetes</taxon>
        <taxon>Tremellales</taxon>
        <taxon>Trimorphomycetaceae</taxon>
        <taxon>Saitozyma</taxon>
    </lineage>
</organism>
<comment type="caution">
    <text evidence="11">The sequence shown here is derived from an EMBL/GenBank/DDBJ whole genome shotgun (WGS) entry which is preliminary data.</text>
</comment>
<feature type="transmembrane region" description="Helical" evidence="9">
    <location>
        <begin position="130"/>
        <end position="148"/>
    </location>
</feature>
<dbReference type="GO" id="GO:0016020">
    <property type="term" value="C:membrane"/>
    <property type="evidence" value="ECO:0007669"/>
    <property type="project" value="UniProtKB-SubCell"/>
</dbReference>
<comment type="similarity">
    <text evidence="2 8">Belongs to the major facilitator superfamily. Sugar transporter (TC 2.A.1.1) family.</text>
</comment>
<evidence type="ECO:0000256" key="2">
    <source>
        <dbReference type="ARBA" id="ARBA00010992"/>
    </source>
</evidence>
<dbReference type="InterPro" id="IPR050360">
    <property type="entry name" value="MFS_Sugar_Transporters"/>
</dbReference>
<dbReference type="InterPro" id="IPR036259">
    <property type="entry name" value="MFS_trans_sf"/>
</dbReference>
<accession>A0A427YPU1</accession>
<name>A0A427YPU1_9TREE</name>
<sequence>MANDNFVGLTDAQIAAAASEVDPVLLAQGIELIHAEKEVPLRKALRYHWRAMAWSMFLSLALVMDGYDGAVSNAFFGLPSFVNTFGVVVNGKKGVPANWQSALQNVGIPGGFLGLFLCGWCQERFGSRKTYLGGMCFAILCVFLFVFANSLGMLLAAEAIAACAWAIFNTLTAAYAAEICPIQLRGYSTSFISMCWGMGSFIASGVDRGALNIQGNWGWRMAYAVQWAWPVPLAIAAFFAPESPWWLVRKGRIDDAKKVLNRISMKGYWEDRNIDAYIEVIKHTDVLERAQAKSGSFWEIWKGTNLRRTEIQMGVWACQVFSGTAMTAYAVEFLEDAGMSTTTAFNFGILINGMNLIGCLIDFVLMTRFGRRTLILCGLNVLALMLVLIGVFGSVTPTHATLQGIGACCAVINLAYHASVGPLTYTVAAEVPASRLRARSVAWGRASYTIMYNATAQLTPRMVSAVDWNWGAKAAYFWLGGNLGVTIWAFFRLPETRGLSYAEMEILFANRISARKFGHVKVHDEAAAGDAKFADPEGGDEADEKEKGVVYHNETVQQPQVAATLEG</sequence>
<feature type="transmembrane region" description="Helical" evidence="9">
    <location>
        <begin position="102"/>
        <end position="121"/>
    </location>
</feature>
<keyword evidence="3 8" id="KW-0813">Transport</keyword>
<reference evidence="11 12" key="1">
    <citation type="submission" date="2018-11" db="EMBL/GenBank/DDBJ databases">
        <title>Genome sequence of Saitozyma podzolica DSM 27192.</title>
        <authorList>
            <person name="Aliyu H."/>
            <person name="Gorte O."/>
            <person name="Ochsenreither K."/>
        </authorList>
    </citation>
    <scope>NUCLEOTIDE SEQUENCE [LARGE SCALE GENOMIC DNA]</scope>
    <source>
        <strain evidence="11 12">DSM 27192</strain>
    </source>
</reference>
<dbReference type="OrthoDB" id="6612291at2759"/>
<evidence type="ECO:0000256" key="3">
    <source>
        <dbReference type="ARBA" id="ARBA00022448"/>
    </source>
</evidence>
<feature type="transmembrane region" description="Helical" evidence="9">
    <location>
        <begin position="313"/>
        <end position="331"/>
    </location>
</feature>
<feature type="transmembrane region" description="Helical" evidence="9">
    <location>
        <begin position="226"/>
        <end position="248"/>
    </location>
</feature>
<evidence type="ECO:0000256" key="4">
    <source>
        <dbReference type="ARBA" id="ARBA00022692"/>
    </source>
</evidence>
<dbReference type="InterPro" id="IPR003663">
    <property type="entry name" value="Sugar/inositol_transpt"/>
</dbReference>
<evidence type="ECO:0000256" key="1">
    <source>
        <dbReference type="ARBA" id="ARBA00004141"/>
    </source>
</evidence>